<dbReference type="InterPro" id="IPR013103">
    <property type="entry name" value="RVT_2"/>
</dbReference>
<gene>
    <name evidence="2" type="ORF">NEOLEDRAFT_1225147</name>
</gene>
<dbReference type="SUPFAM" id="SSF56672">
    <property type="entry name" value="DNA/RNA polymerases"/>
    <property type="match status" value="1"/>
</dbReference>
<accession>A0A165UZ38</accession>
<feature type="domain" description="Reverse transcriptase Ty1/copia-type" evidence="1">
    <location>
        <begin position="71"/>
        <end position="315"/>
    </location>
</feature>
<dbReference type="Pfam" id="PF07727">
    <property type="entry name" value="RVT_2"/>
    <property type="match status" value="1"/>
</dbReference>
<evidence type="ECO:0000313" key="2">
    <source>
        <dbReference type="EMBL" id="KZT28913.1"/>
    </source>
</evidence>
<organism evidence="2 3">
    <name type="scientific">Neolentinus lepideus HHB14362 ss-1</name>
    <dbReference type="NCBI Taxonomy" id="1314782"/>
    <lineage>
        <taxon>Eukaryota</taxon>
        <taxon>Fungi</taxon>
        <taxon>Dikarya</taxon>
        <taxon>Basidiomycota</taxon>
        <taxon>Agaricomycotina</taxon>
        <taxon>Agaricomycetes</taxon>
        <taxon>Gloeophyllales</taxon>
        <taxon>Gloeophyllaceae</taxon>
        <taxon>Neolentinus</taxon>
    </lineage>
</organism>
<protein>
    <recommendedName>
        <fullName evidence="1">Reverse transcriptase Ty1/copia-type domain-containing protein</fullName>
    </recommendedName>
</protein>
<dbReference type="STRING" id="1314782.A0A165UZ38"/>
<evidence type="ECO:0000259" key="1">
    <source>
        <dbReference type="Pfam" id="PF07727"/>
    </source>
</evidence>
<name>A0A165UZ38_9AGAM</name>
<dbReference type="OrthoDB" id="3259620at2759"/>
<feature type="non-terminal residue" evidence="2">
    <location>
        <position position="332"/>
    </location>
</feature>
<dbReference type="Proteomes" id="UP000076761">
    <property type="component" value="Unassembled WGS sequence"/>
</dbReference>
<proteinExistence type="predicted"/>
<reference evidence="2 3" key="1">
    <citation type="journal article" date="2016" name="Mol. Biol. Evol.">
        <title>Comparative Genomics of Early-Diverging Mushroom-Forming Fungi Provides Insights into the Origins of Lignocellulose Decay Capabilities.</title>
        <authorList>
            <person name="Nagy L.G."/>
            <person name="Riley R."/>
            <person name="Tritt A."/>
            <person name="Adam C."/>
            <person name="Daum C."/>
            <person name="Floudas D."/>
            <person name="Sun H."/>
            <person name="Yadav J.S."/>
            <person name="Pangilinan J."/>
            <person name="Larsson K.H."/>
            <person name="Matsuura K."/>
            <person name="Barry K."/>
            <person name="Labutti K."/>
            <person name="Kuo R."/>
            <person name="Ohm R.A."/>
            <person name="Bhattacharya S.S."/>
            <person name="Shirouzu T."/>
            <person name="Yoshinaga Y."/>
            <person name="Martin F.M."/>
            <person name="Grigoriev I.V."/>
            <person name="Hibbett D.S."/>
        </authorList>
    </citation>
    <scope>NUCLEOTIDE SEQUENCE [LARGE SCALE GENOMIC DNA]</scope>
    <source>
        <strain evidence="2 3">HHB14362 ss-1</strain>
    </source>
</reference>
<keyword evidence="3" id="KW-1185">Reference proteome</keyword>
<dbReference type="InParanoid" id="A0A165UZ38"/>
<dbReference type="AlphaFoldDB" id="A0A165UZ38"/>
<evidence type="ECO:0000313" key="3">
    <source>
        <dbReference type="Proteomes" id="UP000076761"/>
    </source>
</evidence>
<dbReference type="EMBL" id="KV425556">
    <property type="protein sequence ID" value="KZT28913.1"/>
    <property type="molecule type" value="Genomic_DNA"/>
</dbReference>
<dbReference type="InterPro" id="IPR043502">
    <property type="entry name" value="DNA/RNA_pol_sf"/>
</dbReference>
<sequence>MDFVFAGQTVEYWSWEDALDYAFESVVQTAFKGEEHTSEPQTFREVMQHPEEERQQWLKAAQDEIQSLVENGTFELVECPPGRKAIGSRWVFKVKRNADGSIERYKGRLVAKGFSQRPGFDYNETFAPTPKWASLRAILALAALEDLELESVDISTAYLNGTLEEDVYMRQPKGFEQKGPEWVWRLQKLLYGLKQAGRHWHEKLNEVLTEKLGFSRLTCEHSVWVYGKDDVCIIIPVFVDDMTIASKSSAAIQKVKDDLRQHFKLRDLGPTSWLLGVEIKRDRSSRTLTISQRQYILDILSRFSMADCDSVSMPMDPGSKLSATMAPQTKAE</sequence>